<evidence type="ECO:0000313" key="2">
    <source>
        <dbReference type="Proteomes" id="UP001177260"/>
    </source>
</evidence>
<dbReference type="EMBL" id="JAOPJF010000061">
    <property type="protein sequence ID" value="KAK1141653.1"/>
    <property type="molecule type" value="Genomic_DNA"/>
</dbReference>
<organism evidence="1 2">
    <name type="scientific">Aspergillus melleus</name>
    <dbReference type="NCBI Taxonomy" id="138277"/>
    <lineage>
        <taxon>Eukaryota</taxon>
        <taxon>Fungi</taxon>
        <taxon>Dikarya</taxon>
        <taxon>Ascomycota</taxon>
        <taxon>Pezizomycotina</taxon>
        <taxon>Eurotiomycetes</taxon>
        <taxon>Eurotiomycetidae</taxon>
        <taxon>Eurotiales</taxon>
        <taxon>Aspergillaceae</taxon>
        <taxon>Aspergillus</taxon>
        <taxon>Aspergillus subgen. Circumdati</taxon>
    </lineage>
</organism>
<reference evidence="1 2" key="1">
    <citation type="journal article" date="2023" name="ACS Omega">
        <title>Identification of the Neoaspergillic Acid Biosynthesis Gene Cluster by Establishing an In Vitro CRISPR-Ribonucleoprotein Genetic System in Aspergillus melleus.</title>
        <authorList>
            <person name="Yuan B."/>
            <person name="Grau M.F."/>
            <person name="Murata R.M."/>
            <person name="Torok T."/>
            <person name="Venkateswaran K."/>
            <person name="Stajich J.E."/>
            <person name="Wang C.C.C."/>
        </authorList>
    </citation>
    <scope>NUCLEOTIDE SEQUENCE [LARGE SCALE GENOMIC DNA]</scope>
    <source>
        <strain evidence="1 2">IMV 1140</strain>
    </source>
</reference>
<dbReference type="Proteomes" id="UP001177260">
    <property type="component" value="Unassembled WGS sequence"/>
</dbReference>
<protein>
    <submittedName>
        <fullName evidence="1">Uncharacterized protein</fullName>
    </submittedName>
</protein>
<keyword evidence="2" id="KW-1185">Reference proteome</keyword>
<accession>A0ACC3AUU8</accession>
<name>A0ACC3AUU8_9EURO</name>
<proteinExistence type="predicted"/>
<gene>
    <name evidence="1" type="ORF">N8T08_008917</name>
</gene>
<sequence length="438" mass="49954">MATNVPNGKLYRGLSVPETGTIGLERELLEKEFREMSILGWLVEMLQANLLILDDIMGEPTTRREAFSHHPSYLNMVESFQEIGLLTESDQENDELATREPGPQKWTLEHYENITLLKGGYYSFYLSVLLCLQYLNIATPLNIKQTETVLIPLWQFYQVQTDYLDISGDSARKISMLSLANFRDVGGFPVSSTRCVRQSTIFRSANPRNLHQMGFLKLHDTWGIRVFDLRHSTFDDLTHRTYMAGLIPVFSAPAVEASNEIFLQGYFDLLLTDPVGALSDLYMYIFDSAMEGFRVVFNFLRGNPYKAFLVNCEVGKDRTEVFIAVVLLVLGVSDTDIIEDFRQSEKGIANLVRVRKKKMREFLSSQDVSAHLNALDMHFSYGLGMFTIVGSYIFGVSGLRKRMLSLYKTTCFQIYESLVVKVGEDSTEESAIFWHIVE</sequence>
<comment type="caution">
    <text evidence="1">The sequence shown here is derived from an EMBL/GenBank/DDBJ whole genome shotgun (WGS) entry which is preliminary data.</text>
</comment>
<evidence type="ECO:0000313" key="1">
    <source>
        <dbReference type="EMBL" id="KAK1141653.1"/>
    </source>
</evidence>